<dbReference type="AlphaFoldDB" id="A0A2I0KX26"/>
<keyword evidence="3" id="KW-1185">Reference proteome</keyword>
<evidence type="ECO:0000313" key="2">
    <source>
        <dbReference type="EMBL" id="PKI72880.1"/>
    </source>
</evidence>
<accession>A0A2I0KX26</accession>
<organism evidence="2 3">
    <name type="scientific">Punica granatum</name>
    <name type="common">Pomegranate</name>
    <dbReference type="NCBI Taxonomy" id="22663"/>
    <lineage>
        <taxon>Eukaryota</taxon>
        <taxon>Viridiplantae</taxon>
        <taxon>Streptophyta</taxon>
        <taxon>Embryophyta</taxon>
        <taxon>Tracheophyta</taxon>
        <taxon>Spermatophyta</taxon>
        <taxon>Magnoliopsida</taxon>
        <taxon>eudicotyledons</taxon>
        <taxon>Gunneridae</taxon>
        <taxon>Pentapetalae</taxon>
        <taxon>rosids</taxon>
        <taxon>malvids</taxon>
        <taxon>Myrtales</taxon>
        <taxon>Lythraceae</taxon>
        <taxon>Punica</taxon>
    </lineage>
</organism>
<protein>
    <submittedName>
        <fullName evidence="2">Uncharacterized protein</fullName>
    </submittedName>
</protein>
<feature type="compositionally biased region" description="Polar residues" evidence="1">
    <location>
        <begin position="103"/>
        <end position="124"/>
    </location>
</feature>
<proteinExistence type="predicted"/>
<dbReference type="EMBL" id="PGOL01000306">
    <property type="protein sequence ID" value="PKI72880.1"/>
    <property type="molecule type" value="Genomic_DNA"/>
</dbReference>
<reference evidence="2 3" key="1">
    <citation type="submission" date="2017-11" db="EMBL/GenBank/DDBJ databases">
        <title>De-novo sequencing of pomegranate (Punica granatum L.) genome.</title>
        <authorList>
            <person name="Akparov Z."/>
            <person name="Amiraslanov A."/>
            <person name="Hajiyeva S."/>
            <person name="Abbasov M."/>
            <person name="Kaur K."/>
            <person name="Hamwieh A."/>
            <person name="Solovyev V."/>
            <person name="Salamov A."/>
            <person name="Braich B."/>
            <person name="Kosarev P."/>
            <person name="Mahmoud A."/>
            <person name="Hajiyev E."/>
            <person name="Babayeva S."/>
            <person name="Izzatullayeva V."/>
            <person name="Mammadov A."/>
            <person name="Mammadov A."/>
            <person name="Sharifova S."/>
            <person name="Ojaghi J."/>
            <person name="Eynullazada K."/>
            <person name="Bayramov B."/>
            <person name="Abdulazimova A."/>
            <person name="Shahmuradov I."/>
        </authorList>
    </citation>
    <scope>NUCLEOTIDE SEQUENCE [LARGE SCALE GENOMIC DNA]</scope>
    <source>
        <strain evidence="3">cv. AG2017</strain>
        <tissue evidence="2">Leaf</tissue>
    </source>
</reference>
<gene>
    <name evidence="2" type="ORF">CRG98_006748</name>
</gene>
<name>A0A2I0KX26_PUNGR</name>
<evidence type="ECO:0000256" key="1">
    <source>
        <dbReference type="SAM" id="MobiDB-lite"/>
    </source>
</evidence>
<dbReference type="Proteomes" id="UP000233551">
    <property type="component" value="Unassembled WGS sequence"/>
</dbReference>
<evidence type="ECO:0000313" key="3">
    <source>
        <dbReference type="Proteomes" id="UP000233551"/>
    </source>
</evidence>
<comment type="caution">
    <text evidence="2">The sequence shown here is derived from an EMBL/GenBank/DDBJ whole genome shotgun (WGS) entry which is preliminary data.</text>
</comment>
<sequence length="170" mass="19163">MPVKVGTTRLSCGVRGRDERPLLTALLAMESVLLGKSLTRVGGFRHKGMNSLKSSDDLWGPVRWYSRLDPFPYSEPLSNLASYFGTRGISDVREINEHARKQTGLSPNPLNMSPAESPSCTDPNVDSRRGPHVRFWISWLGSVYLPGDAERIRLRRSRHLPFYDPKVEGR</sequence>
<feature type="region of interest" description="Disordered" evidence="1">
    <location>
        <begin position="100"/>
        <end position="126"/>
    </location>
</feature>